<reference evidence="3 4" key="1">
    <citation type="submission" date="2017-08" db="EMBL/GenBank/DDBJ databases">
        <authorList>
            <person name="de Groot N.N."/>
        </authorList>
    </citation>
    <scope>NUCLEOTIDE SEQUENCE [LARGE SCALE GENOMIC DNA]</scope>
    <source>
        <strain evidence="3 4">JC85</strain>
    </source>
</reference>
<feature type="transmembrane region" description="Helical" evidence="2">
    <location>
        <begin position="39"/>
        <end position="61"/>
    </location>
</feature>
<name>A0A285UV09_9HYPH</name>
<sequence>MISPDIEPAATEAPLPKSLPPGPGPDSAQSPGMLALRHIGLRLGITILIAGAIQLIGHWSAG</sequence>
<accession>A0A285UV09</accession>
<organism evidence="3 4">
    <name type="scientific">Rhizobium subbaraonis</name>
    <dbReference type="NCBI Taxonomy" id="908946"/>
    <lineage>
        <taxon>Bacteria</taxon>
        <taxon>Pseudomonadati</taxon>
        <taxon>Pseudomonadota</taxon>
        <taxon>Alphaproteobacteria</taxon>
        <taxon>Hyphomicrobiales</taxon>
        <taxon>Rhizobiaceae</taxon>
        <taxon>Rhizobium/Agrobacterium group</taxon>
        <taxon>Rhizobium</taxon>
    </lineage>
</organism>
<keyword evidence="4" id="KW-1185">Reference proteome</keyword>
<gene>
    <name evidence="3" type="ORF">SAMN05892877_11734</name>
</gene>
<proteinExistence type="predicted"/>
<evidence type="ECO:0000256" key="1">
    <source>
        <dbReference type="SAM" id="MobiDB-lite"/>
    </source>
</evidence>
<evidence type="ECO:0000256" key="2">
    <source>
        <dbReference type="SAM" id="Phobius"/>
    </source>
</evidence>
<keyword evidence="2" id="KW-0472">Membrane</keyword>
<evidence type="ECO:0000313" key="4">
    <source>
        <dbReference type="Proteomes" id="UP000219167"/>
    </source>
</evidence>
<keyword evidence="2" id="KW-1133">Transmembrane helix</keyword>
<dbReference type="AlphaFoldDB" id="A0A285UV09"/>
<dbReference type="EMBL" id="OBQD01000017">
    <property type="protein sequence ID" value="SOC45649.1"/>
    <property type="molecule type" value="Genomic_DNA"/>
</dbReference>
<evidence type="ECO:0000313" key="3">
    <source>
        <dbReference type="EMBL" id="SOC45649.1"/>
    </source>
</evidence>
<keyword evidence="2" id="KW-0812">Transmembrane</keyword>
<dbReference type="RefSeq" id="WP_097142095.1">
    <property type="nucleotide sequence ID" value="NZ_OBQD01000017.1"/>
</dbReference>
<protein>
    <submittedName>
        <fullName evidence="3">Uncharacterized protein</fullName>
    </submittedName>
</protein>
<feature type="region of interest" description="Disordered" evidence="1">
    <location>
        <begin position="1"/>
        <end position="31"/>
    </location>
</feature>
<dbReference type="Proteomes" id="UP000219167">
    <property type="component" value="Unassembled WGS sequence"/>
</dbReference>